<reference evidence="2 3" key="1">
    <citation type="submission" date="2014-03" db="EMBL/GenBank/DDBJ databases">
        <title>Draft genome of the hookworm Oesophagostomum dentatum.</title>
        <authorList>
            <person name="Mitreva M."/>
        </authorList>
    </citation>
    <scope>NUCLEOTIDE SEQUENCE [LARGE SCALE GENOMIC DNA]</scope>
    <source>
        <strain evidence="2 3">OD-Hann</strain>
    </source>
</reference>
<accession>A0A0B1RWN1</accession>
<keyword evidence="3" id="KW-1185">Reference proteome</keyword>
<dbReference type="OrthoDB" id="8182952at2759"/>
<name>A0A0B1RWN1_OESDE</name>
<gene>
    <name evidence="2" type="ORF">OESDEN_23306</name>
</gene>
<feature type="non-terminal residue" evidence="2">
    <location>
        <position position="1"/>
    </location>
</feature>
<dbReference type="AlphaFoldDB" id="A0A0B1RWN1"/>
<dbReference type="Proteomes" id="UP000053660">
    <property type="component" value="Unassembled WGS sequence"/>
</dbReference>
<organism evidence="2 3">
    <name type="scientific">Oesophagostomum dentatum</name>
    <name type="common">Nodular worm</name>
    <dbReference type="NCBI Taxonomy" id="61180"/>
    <lineage>
        <taxon>Eukaryota</taxon>
        <taxon>Metazoa</taxon>
        <taxon>Ecdysozoa</taxon>
        <taxon>Nematoda</taxon>
        <taxon>Chromadorea</taxon>
        <taxon>Rhabditida</taxon>
        <taxon>Rhabditina</taxon>
        <taxon>Rhabditomorpha</taxon>
        <taxon>Strongyloidea</taxon>
        <taxon>Strongylidae</taxon>
        <taxon>Oesophagostomum</taxon>
    </lineage>
</organism>
<feature type="region of interest" description="Disordered" evidence="1">
    <location>
        <begin position="20"/>
        <end position="54"/>
    </location>
</feature>
<evidence type="ECO:0000256" key="1">
    <source>
        <dbReference type="SAM" id="MobiDB-lite"/>
    </source>
</evidence>
<evidence type="ECO:0000313" key="3">
    <source>
        <dbReference type="Proteomes" id="UP000053660"/>
    </source>
</evidence>
<evidence type="ECO:0000313" key="2">
    <source>
        <dbReference type="EMBL" id="KHJ77074.1"/>
    </source>
</evidence>
<proteinExistence type="predicted"/>
<dbReference type="EMBL" id="KN611124">
    <property type="protein sequence ID" value="KHJ77074.1"/>
    <property type="molecule type" value="Genomic_DNA"/>
</dbReference>
<feature type="non-terminal residue" evidence="2">
    <location>
        <position position="76"/>
    </location>
</feature>
<protein>
    <submittedName>
        <fullName evidence="2">Uncharacterized protein</fullName>
    </submittedName>
</protein>
<sequence length="76" mass="8973">LQSEEPQSEWVFEGEVERPVEVVEGRHTPSTPARYTPQPVQQPSEPEPSHERPAVRYVKQPWKLTIRKEMFHPQEQ</sequence>